<accession>A0ACC5U6G4</accession>
<comment type="caution">
    <text evidence="1">The sequence shown here is derived from an EMBL/GenBank/DDBJ whole genome shotgun (WGS) entry which is preliminary data.</text>
</comment>
<organism evidence="1 2">
    <name type="scientific">Pseudotamlana agarivorans</name>
    <dbReference type="NCBI Taxonomy" id="481183"/>
    <lineage>
        <taxon>Bacteria</taxon>
        <taxon>Pseudomonadati</taxon>
        <taxon>Bacteroidota</taxon>
        <taxon>Flavobacteriia</taxon>
        <taxon>Flavobacteriales</taxon>
        <taxon>Flavobacteriaceae</taxon>
        <taxon>Pseudotamlana</taxon>
    </lineage>
</organism>
<evidence type="ECO:0000313" key="1">
    <source>
        <dbReference type="EMBL" id="MBU2949899.1"/>
    </source>
</evidence>
<reference evidence="1" key="1">
    <citation type="submission" date="2021-05" db="EMBL/GenBank/DDBJ databases">
        <title>Draft genomes of bacteria isolated from model marine particles.</title>
        <authorList>
            <person name="Datta M.S."/>
            <person name="Schwartzman J.A."/>
            <person name="Enke T.N."/>
            <person name="Saavedra J."/>
            <person name="Cermak N."/>
            <person name="Cordero O.X."/>
        </authorList>
    </citation>
    <scope>NUCLEOTIDE SEQUENCE</scope>
    <source>
        <strain evidence="1">I2M19</strain>
    </source>
</reference>
<protein>
    <submittedName>
        <fullName evidence="1">Magnesium transporter</fullName>
    </submittedName>
</protein>
<proteinExistence type="predicted"/>
<dbReference type="EMBL" id="JAHKPD010000008">
    <property type="protein sequence ID" value="MBU2949899.1"/>
    <property type="molecule type" value="Genomic_DNA"/>
</dbReference>
<keyword evidence="2" id="KW-1185">Reference proteome</keyword>
<name>A0ACC5U6G4_9FLAO</name>
<gene>
    <name evidence="1" type="primary">mgtE</name>
    <name evidence="1" type="ORF">KO493_04215</name>
</gene>
<dbReference type="Proteomes" id="UP001647509">
    <property type="component" value="Unassembled WGS sequence"/>
</dbReference>
<sequence length="457" mass="50818">MAEEKENIQFQLTDELIEQVELLVEQQNNKELQTVLDEFHYADIAEILDELNLEDAMYVIKLLDSETTSDILMELDETNREKVLKNLSAKEIAEEVEELDTDDAADIIAELPIDRQQEVISNIEDIEHQAEIRELLAYDEDTAGGLMAKELVKVYDTWTVAGCLRRIRGQAEEVTRVHSVYVVDKQDKLVGRLSLKDLIVAKNDQKIADIYISSVDFVNVHEDAEDVVKIMQKYDLEAIPVVDDNFTLLGRITIDDVVDVMKEEAEEDYLLAAGITSDVEHDDSIWELTKARLPWLLIGMFGGIGAASIINGFSDAMLKFPALLMFIPLIQATAGNVGVQSSAIVVQGLANNSIDGKIFSRLLKEFALGLVNGLAIASIVLLISHFVFHTTYLESITICVALITVIIMAALIGTFIPIFLDKRGIDAAVATGPFITTSNDVFGIFIYFLIAKMILGF</sequence>
<evidence type="ECO:0000313" key="2">
    <source>
        <dbReference type="Proteomes" id="UP001647509"/>
    </source>
</evidence>